<evidence type="ECO:0000256" key="15">
    <source>
        <dbReference type="ARBA" id="ARBA00033342"/>
    </source>
</evidence>
<keyword evidence="5" id="KW-1003">Cell membrane</keyword>
<dbReference type="PANTHER" id="PTHR12428:SF65">
    <property type="entry name" value="CYTOCHROME C OXIDASE ASSEMBLY PROTEIN COX18, MITOCHONDRIAL"/>
    <property type="match status" value="1"/>
</dbReference>
<dbReference type="Proteomes" id="UP001501094">
    <property type="component" value="Unassembled WGS sequence"/>
</dbReference>
<evidence type="ECO:0000256" key="17">
    <source>
        <dbReference type="SAM" id="MobiDB-lite"/>
    </source>
</evidence>
<feature type="transmembrane region" description="Helical" evidence="18">
    <location>
        <begin position="220"/>
        <end position="244"/>
    </location>
</feature>
<evidence type="ECO:0000256" key="10">
    <source>
        <dbReference type="ARBA" id="ARBA00023186"/>
    </source>
</evidence>
<keyword evidence="10" id="KW-0143">Chaperone</keyword>
<evidence type="ECO:0000256" key="7">
    <source>
        <dbReference type="ARBA" id="ARBA00022927"/>
    </source>
</evidence>
<dbReference type="EMBL" id="BAAANL010000004">
    <property type="protein sequence ID" value="GAA1863655.1"/>
    <property type="molecule type" value="Genomic_DNA"/>
</dbReference>
<comment type="function">
    <text evidence="11">Required for the insertion and/or proper folding and/or complex formation of integral membrane proteins into the membrane. Involved in integration of membrane proteins that insert both dependently and independently of the Sec translocase complex, as well as at least some lipoproteins. Aids folding of multispanning membrane proteins.</text>
</comment>
<dbReference type="InterPro" id="IPR001708">
    <property type="entry name" value="YidC/ALB3/OXA1/COX18"/>
</dbReference>
<gene>
    <name evidence="20" type="primary">yidC</name>
    <name evidence="20" type="ORF">GCM10009751_22050</name>
</gene>
<evidence type="ECO:0000256" key="6">
    <source>
        <dbReference type="ARBA" id="ARBA00022692"/>
    </source>
</evidence>
<evidence type="ECO:0000313" key="21">
    <source>
        <dbReference type="Proteomes" id="UP001501094"/>
    </source>
</evidence>
<feature type="domain" description="Membrane insertase YidC/Oxa/ALB C-terminal" evidence="19">
    <location>
        <begin position="38"/>
        <end position="257"/>
    </location>
</feature>
<dbReference type="CDD" id="cd20070">
    <property type="entry name" value="5TM_YidC_Alb3"/>
    <property type="match status" value="1"/>
</dbReference>
<keyword evidence="4" id="KW-0813">Transport</keyword>
<dbReference type="InterPro" id="IPR047196">
    <property type="entry name" value="YidC_ALB_C"/>
</dbReference>
<accession>A0ABP4ZMF4</accession>
<evidence type="ECO:0000256" key="18">
    <source>
        <dbReference type="SAM" id="Phobius"/>
    </source>
</evidence>
<organism evidence="20 21">
    <name type="scientific">Myceligenerans crystallogenes</name>
    <dbReference type="NCBI Taxonomy" id="316335"/>
    <lineage>
        <taxon>Bacteria</taxon>
        <taxon>Bacillati</taxon>
        <taxon>Actinomycetota</taxon>
        <taxon>Actinomycetes</taxon>
        <taxon>Micrococcales</taxon>
        <taxon>Promicromonosporaceae</taxon>
        <taxon>Myceligenerans</taxon>
    </lineage>
</organism>
<evidence type="ECO:0000256" key="14">
    <source>
        <dbReference type="ARBA" id="ARBA00033245"/>
    </source>
</evidence>
<keyword evidence="8 18" id="KW-1133">Transmembrane helix</keyword>
<comment type="subunit">
    <text evidence="12">Interacts with the Sec translocase complex via SecD. Specifically interacts with transmembrane segments of nascent integral membrane proteins during membrane integration.</text>
</comment>
<sequence>MDNFLPWVWLKQGVSWIMYGSHELLMFLGMPDGPGIAWVLAIVLLVIAIRILLIPLFFRQIKASRGMQMMQPELQAVQKKYKGKTDPASREAMTRETMELYRKHGTNPFASCMPLLLQSPIFFALFSVLQGVKGIAEGTAEPLTPISQQVAADIESSSLFGAHLSDVFMQDSSVTSKVVIVALIIAMSATTFFTQRQLTMKNMPPAALEGPMAQTQKMMLYMLPIVFAISGVNFPVGVLIYWTVTNLWSMGQQFYTIKRMPAPGSQAEREFKEKQARKAKERALRKGEPIPEEAAEVLEPKPRGQRVQPKRKDRRKGAPRMPVPATAQAAPSDESPENDGAAESAKSPAEAPGSGSGTTTGSAASRNAASAGSKAKAKTRPAGSPSGKRKKK</sequence>
<comment type="caution">
    <text evidence="20">The sequence shown here is derived from an EMBL/GenBank/DDBJ whole genome shotgun (WGS) entry which is preliminary data.</text>
</comment>
<evidence type="ECO:0000256" key="5">
    <source>
        <dbReference type="ARBA" id="ARBA00022475"/>
    </source>
</evidence>
<evidence type="ECO:0000256" key="9">
    <source>
        <dbReference type="ARBA" id="ARBA00023136"/>
    </source>
</evidence>
<evidence type="ECO:0000256" key="11">
    <source>
        <dbReference type="ARBA" id="ARBA00025034"/>
    </source>
</evidence>
<dbReference type="Pfam" id="PF02096">
    <property type="entry name" value="60KD_IMP"/>
    <property type="match status" value="1"/>
</dbReference>
<feature type="compositionally biased region" description="Low complexity" evidence="17">
    <location>
        <begin position="341"/>
        <end position="374"/>
    </location>
</feature>
<reference evidence="21" key="1">
    <citation type="journal article" date="2019" name="Int. J. Syst. Evol. Microbiol.">
        <title>The Global Catalogue of Microorganisms (GCM) 10K type strain sequencing project: providing services to taxonomists for standard genome sequencing and annotation.</title>
        <authorList>
            <consortium name="The Broad Institute Genomics Platform"/>
            <consortium name="The Broad Institute Genome Sequencing Center for Infectious Disease"/>
            <person name="Wu L."/>
            <person name="Ma J."/>
        </authorList>
    </citation>
    <scope>NUCLEOTIDE SEQUENCE [LARGE SCALE GENOMIC DNA]</scope>
    <source>
        <strain evidence="21">JCM 14326</strain>
    </source>
</reference>
<keyword evidence="7" id="KW-0653">Protein transport</keyword>
<dbReference type="NCBIfam" id="NF002350">
    <property type="entry name" value="PRK01315.1"/>
    <property type="match status" value="1"/>
</dbReference>
<evidence type="ECO:0000256" key="8">
    <source>
        <dbReference type="ARBA" id="ARBA00022989"/>
    </source>
</evidence>
<evidence type="ECO:0000256" key="16">
    <source>
        <dbReference type="RuleBase" id="RU003945"/>
    </source>
</evidence>
<feature type="transmembrane region" description="Helical" evidence="18">
    <location>
        <begin position="174"/>
        <end position="193"/>
    </location>
</feature>
<feature type="region of interest" description="Disordered" evidence="17">
    <location>
        <begin position="262"/>
        <end position="392"/>
    </location>
</feature>
<dbReference type="RefSeq" id="WP_344102633.1">
    <property type="nucleotide sequence ID" value="NZ_BAAANL010000004.1"/>
</dbReference>
<protein>
    <recommendedName>
        <fullName evidence="3">Membrane protein insertase YidC</fullName>
    </recommendedName>
    <alternativeName>
        <fullName evidence="15">Foldase YidC</fullName>
    </alternativeName>
    <alternativeName>
        <fullName evidence="14">Membrane integrase YidC</fullName>
    </alternativeName>
    <alternativeName>
        <fullName evidence="13">Membrane protein YidC</fullName>
    </alternativeName>
</protein>
<evidence type="ECO:0000256" key="3">
    <source>
        <dbReference type="ARBA" id="ARBA00015325"/>
    </source>
</evidence>
<feature type="compositionally biased region" description="Basic residues" evidence="17">
    <location>
        <begin position="308"/>
        <end position="318"/>
    </location>
</feature>
<evidence type="ECO:0000259" key="19">
    <source>
        <dbReference type="Pfam" id="PF02096"/>
    </source>
</evidence>
<evidence type="ECO:0000256" key="13">
    <source>
        <dbReference type="ARBA" id="ARBA00031538"/>
    </source>
</evidence>
<feature type="compositionally biased region" description="Basic and acidic residues" evidence="17">
    <location>
        <begin position="267"/>
        <end position="289"/>
    </location>
</feature>
<evidence type="ECO:0000313" key="20">
    <source>
        <dbReference type="EMBL" id="GAA1863655.1"/>
    </source>
</evidence>
<feature type="transmembrane region" description="Helical" evidence="18">
    <location>
        <begin position="35"/>
        <end position="58"/>
    </location>
</feature>
<dbReference type="InterPro" id="IPR028055">
    <property type="entry name" value="YidC/Oxa/ALB_C"/>
</dbReference>
<keyword evidence="9 18" id="KW-0472">Membrane</keyword>
<evidence type="ECO:0000256" key="2">
    <source>
        <dbReference type="ARBA" id="ARBA00010527"/>
    </source>
</evidence>
<name>A0ABP4ZMF4_9MICO</name>
<comment type="subcellular location">
    <subcellularLocation>
        <location evidence="1">Cell membrane</location>
        <topology evidence="1">Multi-pass membrane protein</topology>
    </subcellularLocation>
    <subcellularLocation>
        <location evidence="16">Membrane</location>
        <topology evidence="16">Multi-pass membrane protein</topology>
    </subcellularLocation>
</comment>
<proteinExistence type="inferred from homology"/>
<keyword evidence="6 16" id="KW-0812">Transmembrane</keyword>
<dbReference type="PANTHER" id="PTHR12428">
    <property type="entry name" value="OXA1"/>
    <property type="match status" value="1"/>
</dbReference>
<comment type="similarity">
    <text evidence="2">Belongs to the OXA1/ALB3/YidC family. Type 1 subfamily.</text>
</comment>
<evidence type="ECO:0000256" key="1">
    <source>
        <dbReference type="ARBA" id="ARBA00004651"/>
    </source>
</evidence>
<evidence type="ECO:0000256" key="12">
    <source>
        <dbReference type="ARBA" id="ARBA00026028"/>
    </source>
</evidence>
<evidence type="ECO:0000256" key="4">
    <source>
        <dbReference type="ARBA" id="ARBA00022448"/>
    </source>
</evidence>
<dbReference type="NCBIfam" id="TIGR03592">
    <property type="entry name" value="yidC_oxa1_cterm"/>
    <property type="match status" value="1"/>
</dbReference>
<keyword evidence="21" id="KW-1185">Reference proteome</keyword>